<dbReference type="AlphaFoldDB" id="A0A2Z4MG64"/>
<proteinExistence type="predicted"/>
<dbReference type="NCBIfam" id="TIGR02867">
    <property type="entry name" value="spore_II_P"/>
    <property type="match status" value="1"/>
</dbReference>
<evidence type="ECO:0000313" key="1">
    <source>
        <dbReference type="EMBL" id="AWX55456.1"/>
    </source>
</evidence>
<organism evidence="1 2">
    <name type="scientific">Brevibacillus brevis</name>
    <name type="common">Bacillus brevis</name>
    <dbReference type="NCBI Taxonomy" id="1393"/>
    <lineage>
        <taxon>Bacteria</taxon>
        <taxon>Bacillati</taxon>
        <taxon>Bacillota</taxon>
        <taxon>Bacilli</taxon>
        <taxon>Bacillales</taxon>
        <taxon>Paenibacillaceae</taxon>
        <taxon>Brevibacillus</taxon>
    </lineage>
</organism>
<accession>A0A2Z4MG64</accession>
<sequence length="392" mass="43398">MATLIQRQFVVLSFITAFLFVMTGVLSLGGNRIAISSSAIQQAASHISSLAILGWMGQEIPVLSETVQAQADDRTNSVTGFLFRLATNIQPGDLRSLLGRELPGMVTTEDARFVVQGKGASLADFYLEYPAHPRQVADQSQVVPIVEPKPEDTTKSGETKPAPVPNSITDGKKIVYVYNSHNRESWFSETKPVGTSVDHPTRNISLISKHLSEALNDRGIGSDVSTDDIYQQLLNKKMHYSFSYAESLQVVKSATEKNKELYYFFDLHRDTAPRERTTVTIKGKTYGRVLFVIGKRNKSYEKNEAFATELHELMEKMYPELSRGVMEKGAKTDHGEYNQSLSPGSLLIEIGGTENSVQESKNTAEALADVFAAYYQQAEKVGKTVSDEPAKR</sequence>
<gene>
    <name evidence="1" type="ORF">AB432_010570</name>
</gene>
<dbReference type="Pfam" id="PF07454">
    <property type="entry name" value="SpoIIP"/>
    <property type="match status" value="1"/>
</dbReference>
<dbReference type="EMBL" id="CP030117">
    <property type="protein sequence ID" value="AWX55456.1"/>
    <property type="molecule type" value="Genomic_DNA"/>
</dbReference>
<dbReference type="InterPro" id="IPR010897">
    <property type="entry name" value="Spore_II_P"/>
</dbReference>
<protein>
    <submittedName>
        <fullName evidence="1">Stage II sporulation protein P</fullName>
    </submittedName>
</protein>
<name>A0A2Z4MG64_BREBE</name>
<dbReference type="Proteomes" id="UP000036061">
    <property type="component" value="Chromosome"/>
</dbReference>
<reference evidence="1 2" key="1">
    <citation type="journal article" date="2015" name="Genome Announc.">
        <title>Draft Genome Sequence of Brevibacillus brevis DZQ7, a Plant Growth-Promoting Rhizobacterium with Broad-Spectrum Antimicrobial Activity.</title>
        <authorList>
            <person name="Hou Q."/>
            <person name="Wang C."/>
            <person name="Hou X."/>
            <person name="Xia Z."/>
            <person name="Ye J."/>
            <person name="Liu K."/>
            <person name="Liu H."/>
            <person name="Wang J."/>
            <person name="Guo H."/>
            <person name="Yu X."/>
            <person name="Yang Y."/>
            <person name="Du B."/>
            <person name="Ding Y."/>
        </authorList>
    </citation>
    <scope>NUCLEOTIDE SEQUENCE [LARGE SCALE GENOMIC DNA]</scope>
    <source>
        <strain evidence="1 2">DZQ7</strain>
    </source>
</reference>
<dbReference type="RefSeq" id="WP_048032247.1">
    <property type="nucleotide sequence ID" value="NZ_CP030117.1"/>
</dbReference>
<evidence type="ECO:0000313" key="2">
    <source>
        <dbReference type="Proteomes" id="UP000036061"/>
    </source>
</evidence>